<dbReference type="AlphaFoldDB" id="A0A2T0A134"/>
<sequence>MQRFTSSSSRSLPSTRYTKRMVSIKHLLEKRRGAGGARGGSSGGGGGGRGGGGSSSSGGSSSGGSRGGGSSSSGSSSKGGSSSGASNRGGLPGYSPSTSTFGGGVPRTIPVGGAFAGRQFGGATRSSIYSGYGYGGGYGTYARGAALGGIAGYGYGRVAGLGFPFGFWPLYYGPHYYGDDEYGPHSNSSRPGGPLAAASFSPPGGNNSAPPQYMVYGDQDSVGNVTQALASQCQAVAVVGSTPVTDNGTYPSSTNTTLLPALDPINVESYYRASSFALYSFFTDSAQQGQNATTNYTEPISTPPFKYDASLRDRSFESCVNDTISASLPIEDGYQGDSSAATALCRKGARGQAWVATLAAVLVLSGARWQVSLVVALAVVVALNGQA</sequence>
<evidence type="ECO:0000313" key="2">
    <source>
        <dbReference type="EMBL" id="PRQ71719.1"/>
    </source>
</evidence>
<feature type="region of interest" description="Disordered" evidence="1">
    <location>
        <begin position="1"/>
        <end position="102"/>
    </location>
</feature>
<proteinExistence type="predicted"/>
<comment type="caution">
    <text evidence="2">The sequence shown here is derived from an EMBL/GenBank/DDBJ whole genome shotgun (WGS) entry which is preliminary data.</text>
</comment>
<accession>A0A2T0A134</accession>
<reference evidence="2 3" key="1">
    <citation type="journal article" date="2018" name="Elife">
        <title>Functional genomics of lipid metabolism in the oleaginous yeast Rhodosporidium toruloides.</title>
        <authorList>
            <person name="Coradetti S.T."/>
            <person name="Pinel D."/>
            <person name="Geiselman G."/>
            <person name="Ito M."/>
            <person name="Mondo S."/>
            <person name="Reilly M.C."/>
            <person name="Cheng Y.F."/>
            <person name="Bauer S."/>
            <person name="Grigoriev I."/>
            <person name="Gladden J.M."/>
            <person name="Simmons B.A."/>
            <person name="Brem R."/>
            <person name="Arkin A.P."/>
            <person name="Skerker J.M."/>
        </authorList>
    </citation>
    <scope>NUCLEOTIDE SEQUENCE [LARGE SCALE GENOMIC DNA]</scope>
    <source>
        <strain evidence="2 3">NBRC 0880</strain>
    </source>
</reference>
<evidence type="ECO:0000313" key="3">
    <source>
        <dbReference type="Proteomes" id="UP000239560"/>
    </source>
</evidence>
<evidence type="ECO:0000256" key="1">
    <source>
        <dbReference type="SAM" id="MobiDB-lite"/>
    </source>
</evidence>
<feature type="compositionally biased region" description="Low complexity" evidence="1">
    <location>
        <begin position="1"/>
        <end position="16"/>
    </location>
</feature>
<gene>
    <name evidence="2" type="ORF">AAT19DRAFT_9834</name>
</gene>
<protein>
    <submittedName>
        <fullName evidence="2">Uncharacterized protein</fullName>
    </submittedName>
</protein>
<dbReference type="Proteomes" id="UP000239560">
    <property type="component" value="Unassembled WGS sequence"/>
</dbReference>
<feature type="compositionally biased region" description="Gly residues" evidence="1">
    <location>
        <begin position="34"/>
        <end position="71"/>
    </location>
</feature>
<dbReference type="EMBL" id="LCTV02000011">
    <property type="protein sequence ID" value="PRQ71719.1"/>
    <property type="molecule type" value="Genomic_DNA"/>
</dbReference>
<name>A0A2T0A134_RHOTO</name>
<dbReference type="OrthoDB" id="3365917at2759"/>
<feature type="compositionally biased region" description="Low complexity" evidence="1">
    <location>
        <begin position="72"/>
        <end position="89"/>
    </location>
</feature>
<organism evidence="2 3">
    <name type="scientific">Rhodotorula toruloides</name>
    <name type="common">Yeast</name>
    <name type="synonym">Rhodosporidium toruloides</name>
    <dbReference type="NCBI Taxonomy" id="5286"/>
    <lineage>
        <taxon>Eukaryota</taxon>
        <taxon>Fungi</taxon>
        <taxon>Dikarya</taxon>
        <taxon>Basidiomycota</taxon>
        <taxon>Pucciniomycotina</taxon>
        <taxon>Microbotryomycetes</taxon>
        <taxon>Sporidiobolales</taxon>
        <taxon>Sporidiobolaceae</taxon>
        <taxon>Rhodotorula</taxon>
    </lineage>
</organism>